<evidence type="ECO:0000313" key="6">
    <source>
        <dbReference type="Proteomes" id="UP000652430"/>
    </source>
</evidence>
<organism evidence="5 6">
    <name type="scientific">Sphingomonas glacialis</name>
    <dbReference type="NCBI Taxonomy" id="658225"/>
    <lineage>
        <taxon>Bacteria</taxon>
        <taxon>Pseudomonadati</taxon>
        <taxon>Pseudomonadota</taxon>
        <taxon>Alphaproteobacteria</taxon>
        <taxon>Sphingomonadales</taxon>
        <taxon>Sphingomonadaceae</taxon>
        <taxon>Sphingomonas</taxon>
    </lineage>
</organism>
<dbReference type="SUPFAM" id="SSF53597">
    <property type="entry name" value="Dihydrofolate reductase-like"/>
    <property type="match status" value="1"/>
</dbReference>
<comment type="caution">
    <text evidence="5">The sequence shown here is derived from an EMBL/GenBank/DDBJ whole genome shotgun (WGS) entry which is preliminary data.</text>
</comment>
<sequence>MVTQSDAGAAAKPYVICLMQSSIDGRLHPSRYTESPDGSRKDWTAAYESAHDALGGNAWLVGRVTMAEMSKAAPHPPASPGAVERPLHVATRADSYAIALDRSGKLHFDGGTVGGDAVIVLLGPDVADSHLAELAADGVSYIVSPDHEFDFAEILETLGRDFGIAKLLLEGGGGINGSLLAAGVVDELHVLVAPALDGGAAVDGIVTYGTEGLNGKVRLSLLGAETQGHGIVALRYAVTSA</sequence>
<keyword evidence="2" id="KW-0521">NADP</keyword>
<dbReference type="PANTHER" id="PTHR38011:SF7">
    <property type="entry name" value="2,5-DIAMINO-6-RIBOSYLAMINO-4(3H)-PYRIMIDINONE 5'-PHOSPHATE REDUCTASE"/>
    <property type="match status" value="1"/>
</dbReference>
<evidence type="ECO:0000256" key="3">
    <source>
        <dbReference type="ARBA" id="ARBA00023002"/>
    </source>
</evidence>
<reference evidence="6" key="1">
    <citation type="journal article" date="2019" name="Int. J. Syst. Evol. Microbiol.">
        <title>The Global Catalogue of Microorganisms (GCM) 10K type strain sequencing project: providing services to taxonomists for standard genome sequencing and annotation.</title>
        <authorList>
            <consortium name="The Broad Institute Genomics Platform"/>
            <consortium name="The Broad Institute Genome Sequencing Center for Infectious Disease"/>
            <person name="Wu L."/>
            <person name="Ma J."/>
        </authorList>
    </citation>
    <scope>NUCLEOTIDE SEQUENCE [LARGE SCALE GENOMIC DNA]</scope>
    <source>
        <strain evidence="6">CGMCC 1.8957</strain>
    </source>
</reference>
<dbReference type="InterPro" id="IPR024072">
    <property type="entry name" value="DHFR-like_dom_sf"/>
</dbReference>
<evidence type="ECO:0000313" key="5">
    <source>
        <dbReference type="EMBL" id="GHH08692.1"/>
    </source>
</evidence>
<dbReference type="InterPro" id="IPR050765">
    <property type="entry name" value="Riboflavin_Biosynth_HTPR"/>
</dbReference>
<dbReference type="RefSeq" id="WP_189674924.1">
    <property type="nucleotide sequence ID" value="NZ_BNAQ01000001.1"/>
</dbReference>
<evidence type="ECO:0000256" key="2">
    <source>
        <dbReference type="ARBA" id="ARBA00022857"/>
    </source>
</evidence>
<evidence type="ECO:0000259" key="4">
    <source>
        <dbReference type="Pfam" id="PF01872"/>
    </source>
</evidence>
<dbReference type="Pfam" id="PF01872">
    <property type="entry name" value="RibD_C"/>
    <property type="match status" value="1"/>
</dbReference>
<keyword evidence="3" id="KW-0560">Oxidoreductase</keyword>
<gene>
    <name evidence="5" type="ORF">GCM10008023_04420</name>
</gene>
<evidence type="ECO:0000256" key="1">
    <source>
        <dbReference type="ARBA" id="ARBA00005104"/>
    </source>
</evidence>
<accession>A0ABQ3L9B6</accession>
<name>A0ABQ3L9B6_9SPHN</name>
<keyword evidence="6" id="KW-1185">Reference proteome</keyword>
<dbReference type="Gene3D" id="3.40.430.10">
    <property type="entry name" value="Dihydrofolate Reductase, subunit A"/>
    <property type="match status" value="1"/>
</dbReference>
<proteinExistence type="predicted"/>
<dbReference type="EMBL" id="BNAQ01000001">
    <property type="protein sequence ID" value="GHH08692.1"/>
    <property type="molecule type" value="Genomic_DNA"/>
</dbReference>
<feature type="domain" description="Bacterial bifunctional deaminase-reductase C-terminal" evidence="4">
    <location>
        <begin position="13"/>
        <end position="232"/>
    </location>
</feature>
<dbReference type="PANTHER" id="PTHR38011">
    <property type="entry name" value="DIHYDROFOLATE REDUCTASE FAMILY PROTEIN (AFU_ORTHOLOGUE AFUA_8G06820)"/>
    <property type="match status" value="1"/>
</dbReference>
<protein>
    <submittedName>
        <fullName evidence="5">Riboflavin deaminase</fullName>
    </submittedName>
</protein>
<dbReference type="Proteomes" id="UP000652430">
    <property type="component" value="Unassembled WGS sequence"/>
</dbReference>
<dbReference type="InterPro" id="IPR002734">
    <property type="entry name" value="RibDG_C"/>
</dbReference>
<comment type="pathway">
    <text evidence="1">Cofactor biosynthesis; riboflavin biosynthesis.</text>
</comment>